<dbReference type="EMBL" id="CAJJDM010000064">
    <property type="protein sequence ID" value="CAD8080414.1"/>
    <property type="molecule type" value="Genomic_DNA"/>
</dbReference>
<dbReference type="OMA" id="GFWDKSQ"/>
<dbReference type="PANTHER" id="PTHR33706">
    <property type="entry name" value="MORN VARIANT REPEAT PROTEIN"/>
    <property type="match status" value="1"/>
</dbReference>
<name>A0A8S1MZV8_PARPR</name>
<protein>
    <submittedName>
        <fullName evidence="1">Uncharacterized protein</fullName>
    </submittedName>
</protein>
<dbReference type="PANTHER" id="PTHR33706:SF1">
    <property type="entry name" value="TPR REPEAT PROTEIN"/>
    <property type="match status" value="1"/>
</dbReference>
<dbReference type="AlphaFoldDB" id="A0A8S1MZV8"/>
<comment type="caution">
    <text evidence="1">The sequence shown here is derived from an EMBL/GenBank/DDBJ whole genome shotgun (WGS) entry which is preliminary data.</text>
</comment>
<sequence length="781" mass="91380">MLCNFHPQIPISLICVAPHKCQRKLCVECQYEHKVEIRQTVPINKFREQVIKKFSELKIDGTSELTQLRMKQKQMLSQTEIQIKNMWSDLTELTKQIYNMIEKKNKQFIDLINNNDNFAESSFTDLDKLVQIMNEKILDEWNIEKNSQLTKLEAVQIWFGKEMQAFHQKYNEQMKVILQIVQAQNDEKFIWKEAIYQQKCNIWDQYGLKFINTKFLIKFTKEQEIQYIRDGSIITSFRINDITVKPNVLTNLEQIQFLRWFGSYGKNNQKVGKWKAIWKGESLKDVGGQYSNEGKKQGNWKEIIPNYWSKAQAYEIGEYIEGQRRGTWQQYYKDQCIFGGEYNDKGEKNGIWREFWSGFWEKSFVIYNGEYKNDKKVGKWEILWKTEDEIQFKKIGGGQYNLGDAEVKIGQWIELSEGFWDKSQVTYCGEYQNGKKVGGWNIYYKQEKIGGGQYDKNGNETQVGQWVELSEGFWDRSQIIYCGNYLNGKRVGKWKILMENRVIGGSYDELGSGNKIGLWIEQSEGIWERSVITYNGEYKNGKKIGKWDTYYENKKIAGGSYDEQGNELMIGQWINLSEGFYDDSQVTYCGGYQNGKKVGRWDTLFQNKKIGGGQYDSQGEELKIGQWIDLSDGFQYYSQVTYQGEYKIGKKVGRWDIYFQGSKIGGGLFDEKGDGIKIGQWVELGDGFWEKSQVTYNGHYNNGKKNGQWDILYRGSKIGGGSYDLGGNGIKVGKWIELKDGFYQMSQITQNGEYEFGKKIGTWIEMDLNRCQKLHEFNYDH</sequence>
<reference evidence="1" key="1">
    <citation type="submission" date="2021-01" db="EMBL/GenBank/DDBJ databases">
        <authorList>
            <consortium name="Genoscope - CEA"/>
            <person name="William W."/>
        </authorList>
    </citation>
    <scope>NUCLEOTIDE SEQUENCE</scope>
</reference>
<keyword evidence="2" id="KW-1185">Reference proteome</keyword>
<organism evidence="1 2">
    <name type="scientific">Paramecium primaurelia</name>
    <dbReference type="NCBI Taxonomy" id="5886"/>
    <lineage>
        <taxon>Eukaryota</taxon>
        <taxon>Sar</taxon>
        <taxon>Alveolata</taxon>
        <taxon>Ciliophora</taxon>
        <taxon>Intramacronucleata</taxon>
        <taxon>Oligohymenophorea</taxon>
        <taxon>Peniculida</taxon>
        <taxon>Parameciidae</taxon>
        <taxon>Paramecium</taxon>
    </lineage>
</organism>
<evidence type="ECO:0000313" key="2">
    <source>
        <dbReference type="Proteomes" id="UP000688137"/>
    </source>
</evidence>
<proteinExistence type="predicted"/>
<gene>
    <name evidence="1" type="ORF">PPRIM_AZ9-3.1.T0630250</name>
</gene>
<dbReference type="Proteomes" id="UP000688137">
    <property type="component" value="Unassembled WGS sequence"/>
</dbReference>
<accession>A0A8S1MZV8</accession>
<evidence type="ECO:0000313" key="1">
    <source>
        <dbReference type="EMBL" id="CAD8080414.1"/>
    </source>
</evidence>